<dbReference type="Gene3D" id="1.10.260.40">
    <property type="entry name" value="lambda repressor-like DNA-binding domains"/>
    <property type="match status" value="1"/>
</dbReference>
<proteinExistence type="predicted"/>
<evidence type="ECO:0000259" key="2">
    <source>
        <dbReference type="PROSITE" id="PS50943"/>
    </source>
</evidence>
<sequence>MCAAIHPGEILREEYMAPLGLSANALAIALGIPATRIHEILHEKRGVSTDTAMRLARYFGTDMEMWINLQAQYEACLLEREKGQEFMRIIPHRAV</sequence>
<accession>E5Y259</accession>
<dbReference type="SMART" id="SM00530">
    <property type="entry name" value="HTH_XRE"/>
    <property type="match status" value="1"/>
</dbReference>
<organism evidence="3 4">
    <name type="scientific">Bilophila wadsworthia (strain 3_1_6)</name>
    <dbReference type="NCBI Taxonomy" id="563192"/>
    <lineage>
        <taxon>Bacteria</taxon>
        <taxon>Pseudomonadati</taxon>
        <taxon>Thermodesulfobacteriota</taxon>
        <taxon>Desulfovibrionia</taxon>
        <taxon>Desulfovibrionales</taxon>
        <taxon>Desulfovibrionaceae</taxon>
        <taxon>Bilophila</taxon>
    </lineage>
</organism>
<dbReference type="GO" id="GO:0003677">
    <property type="term" value="F:DNA binding"/>
    <property type="evidence" value="ECO:0007669"/>
    <property type="project" value="UniProtKB-KW"/>
</dbReference>
<dbReference type="InterPro" id="IPR001387">
    <property type="entry name" value="Cro/C1-type_HTH"/>
</dbReference>
<feature type="domain" description="HTH cro/C1-type" evidence="2">
    <location>
        <begin position="19"/>
        <end position="66"/>
    </location>
</feature>
<dbReference type="STRING" id="563192.HMPREF0179_00269"/>
<dbReference type="Pfam" id="PF13443">
    <property type="entry name" value="HTH_26"/>
    <property type="match status" value="1"/>
</dbReference>
<dbReference type="RefSeq" id="WP_005024381.1">
    <property type="nucleotide sequence ID" value="NZ_KE150239.1"/>
</dbReference>
<comment type="caution">
    <text evidence="3">The sequence shown here is derived from an EMBL/GenBank/DDBJ whole genome shotgun (WGS) entry which is preliminary data.</text>
</comment>
<protein>
    <submittedName>
        <fullName evidence="3">HigA family addiction module antidote protein</fullName>
    </submittedName>
</protein>
<dbReference type="Proteomes" id="UP000006034">
    <property type="component" value="Unassembled WGS sequence"/>
</dbReference>
<evidence type="ECO:0000313" key="4">
    <source>
        <dbReference type="Proteomes" id="UP000006034"/>
    </source>
</evidence>
<evidence type="ECO:0000313" key="3">
    <source>
        <dbReference type="EMBL" id="EFV45922.1"/>
    </source>
</evidence>
<keyword evidence="1" id="KW-0238">DNA-binding</keyword>
<dbReference type="SUPFAM" id="SSF47413">
    <property type="entry name" value="lambda repressor-like DNA-binding domains"/>
    <property type="match status" value="1"/>
</dbReference>
<dbReference type="PANTHER" id="PTHR36924:SF1">
    <property type="entry name" value="ANTITOXIN HIGA-1"/>
    <property type="match status" value="1"/>
</dbReference>
<dbReference type="InterPro" id="IPR013430">
    <property type="entry name" value="Toxin_antidote_HigA"/>
</dbReference>
<dbReference type="eggNOG" id="COG3093">
    <property type="taxonomic scope" value="Bacteria"/>
</dbReference>
<name>E5Y259_BILW3</name>
<dbReference type="GeneID" id="78086946"/>
<dbReference type="OrthoDB" id="9798100at2"/>
<dbReference type="HOGENOM" id="CLU_140230_5_0_7"/>
<reference evidence="3 4" key="2">
    <citation type="submission" date="2013-04" db="EMBL/GenBank/DDBJ databases">
        <title>The Genome Sequence of Bilophila wadsworthia 3_1_6.</title>
        <authorList>
            <consortium name="The Broad Institute Genomics Platform"/>
            <person name="Earl A."/>
            <person name="Ward D."/>
            <person name="Feldgarden M."/>
            <person name="Gevers D."/>
            <person name="Sibley C."/>
            <person name="Strauss J."/>
            <person name="Allen-Vercoe E."/>
            <person name="Walker B."/>
            <person name="Young S."/>
            <person name="Zeng Q."/>
            <person name="Gargeya S."/>
            <person name="Fitzgerald M."/>
            <person name="Haas B."/>
            <person name="Abouelleil A."/>
            <person name="Allen A.W."/>
            <person name="Alvarado L."/>
            <person name="Arachchi H.M."/>
            <person name="Berlin A.M."/>
            <person name="Chapman S.B."/>
            <person name="Gainer-Dewar J."/>
            <person name="Goldberg J."/>
            <person name="Griggs A."/>
            <person name="Gujja S."/>
            <person name="Hansen M."/>
            <person name="Howarth C."/>
            <person name="Imamovic A."/>
            <person name="Ireland A."/>
            <person name="Larimer J."/>
            <person name="McCowan C."/>
            <person name="Murphy C."/>
            <person name="Pearson M."/>
            <person name="Poon T.W."/>
            <person name="Priest M."/>
            <person name="Roberts A."/>
            <person name="Saif S."/>
            <person name="Shea T."/>
            <person name="Sisk P."/>
            <person name="Sykes S."/>
            <person name="Wortman J."/>
            <person name="Nusbaum C."/>
            <person name="Birren B."/>
        </authorList>
    </citation>
    <scope>NUCLEOTIDE SEQUENCE [LARGE SCALE GENOMIC DNA]</scope>
    <source>
        <strain evidence="3 4">3_1_6</strain>
    </source>
</reference>
<dbReference type="CDD" id="cd00093">
    <property type="entry name" value="HTH_XRE"/>
    <property type="match status" value="1"/>
</dbReference>
<dbReference type="InterPro" id="IPR010982">
    <property type="entry name" value="Lambda_DNA-bd_dom_sf"/>
</dbReference>
<dbReference type="EMBL" id="ADCP02000002">
    <property type="protein sequence ID" value="EFV45922.1"/>
    <property type="molecule type" value="Genomic_DNA"/>
</dbReference>
<evidence type="ECO:0000256" key="1">
    <source>
        <dbReference type="ARBA" id="ARBA00023125"/>
    </source>
</evidence>
<dbReference type="NCBIfam" id="TIGR02607">
    <property type="entry name" value="antidote_HigA"/>
    <property type="match status" value="1"/>
</dbReference>
<keyword evidence="4" id="KW-1185">Reference proteome</keyword>
<gene>
    <name evidence="3" type="ORF">HMPREF0179_00269</name>
</gene>
<reference evidence="3 4" key="1">
    <citation type="submission" date="2010-10" db="EMBL/GenBank/DDBJ databases">
        <authorList>
            <consortium name="The Broad Institute Genome Sequencing Platform"/>
            <person name="Ward D."/>
            <person name="Earl A."/>
            <person name="Feldgarden M."/>
            <person name="Young S.K."/>
            <person name="Gargeya S."/>
            <person name="Zeng Q."/>
            <person name="Alvarado L."/>
            <person name="Berlin A."/>
            <person name="Bochicchio J."/>
            <person name="Chapman S.B."/>
            <person name="Chen Z."/>
            <person name="Freedman E."/>
            <person name="Gellesch M."/>
            <person name="Goldberg J."/>
            <person name="Griggs A."/>
            <person name="Gujja S."/>
            <person name="Heilman E."/>
            <person name="Heiman D."/>
            <person name="Howarth C."/>
            <person name="Mehta T."/>
            <person name="Neiman D."/>
            <person name="Pearson M."/>
            <person name="Roberts A."/>
            <person name="Saif S."/>
            <person name="Shea T."/>
            <person name="Shenoy N."/>
            <person name="Sisk P."/>
            <person name="Stolte C."/>
            <person name="Sykes S."/>
            <person name="White J."/>
            <person name="Yandava C."/>
            <person name="Allen-Vercoe E."/>
            <person name="Sibley C."/>
            <person name="Ambrose C.E."/>
            <person name="Strauss J."/>
            <person name="Daigneault M."/>
            <person name="Haas B."/>
            <person name="Nusbaum C."/>
            <person name="Birren B."/>
        </authorList>
    </citation>
    <scope>NUCLEOTIDE SEQUENCE [LARGE SCALE GENOMIC DNA]</scope>
    <source>
        <strain evidence="3 4">3_1_6</strain>
    </source>
</reference>
<dbReference type="PROSITE" id="PS50943">
    <property type="entry name" value="HTH_CROC1"/>
    <property type="match status" value="1"/>
</dbReference>
<dbReference type="AlphaFoldDB" id="E5Y259"/>
<dbReference type="PANTHER" id="PTHR36924">
    <property type="entry name" value="ANTITOXIN HIGA-1"/>
    <property type="match status" value="1"/>
</dbReference>